<evidence type="ECO:0000313" key="2">
    <source>
        <dbReference type="Proteomes" id="UP001239213"/>
    </source>
</evidence>
<gene>
    <name evidence="1" type="ORF">CCUS01_02268</name>
</gene>
<protein>
    <submittedName>
        <fullName evidence="1">Uncharacterized protein</fullName>
    </submittedName>
</protein>
<comment type="caution">
    <text evidence="1">The sequence shown here is derived from an EMBL/GenBank/DDBJ whole genome shotgun (WGS) entry which is preliminary data.</text>
</comment>
<proteinExistence type="predicted"/>
<name>A0AAI9XJZ1_9PEZI</name>
<keyword evidence="2" id="KW-1185">Reference proteome</keyword>
<dbReference type="EMBL" id="MPDP01000304">
    <property type="protein sequence ID" value="KAK1450809.1"/>
    <property type="molecule type" value="Genomic_DNA"/>
</dbReference>
<organism evidence="1 2">
    <name type="scientific">Colletotrichum cuscutae</name>
    <dbReference type="NCBI Taxonomy" id="1209917"/>
    <lineage>
        <taxon>Eukaryota</taxon>
        <taxon>Fungi</taxon>
        <taxon>Dikarya</taxon>
        <taxon>Ascomycota</taxon>
        <taxon>Pezizomycotina</taxon>
        <taxon>Sordariomycetes</taxon>
        <taxon>Hypocreomycetidae</taxon>
        <taxon>Glomerellales</taxon>
        <taxon>Glomerellaceae</taxon>
        <taxon>Colletotrichum</taxon>
        <taxon>Colletotrichum acutatum species complex</taxon>
    </lineage>
</organism>
<dbReference type="AlphaFoldDB" id="A0AAI9XJZ1"/>
<dbReference type="Proteomes" id="UP001239213">
    <property type="component" value="Unassembled WGS sequence"/>
</dbReference>
<reference evidence="1" key="1">
    <citation type="submission" date="2016-11" db="EMBL/GenBank/DDBJ databases">
        <title>The genome sequence of Colletotrichum cuscutae.</title>
        <authorList>
            <person name="Baroncelli R."/>
        </authorList>
    </citation>
    <scope>NUCLEOTIDE SEQUENCE</scope>
    <source>
        <strain evidence="1">IMI 304802</strain>
    </source>
</reference>
<sequence length="91" mass="10730">MIIADFFFGVPIAVMRPQMPYLLAPVDFTPTSEKASIWFRIRNEIVFWTREMRKRQVVKHSVPVAPKPNHLVFTCHHLCNTLRSMKATERF</sequence>
<evidence type="ECO:0000313" key="1">
    <source>
        <dbReference type="EMBL" id="KAK1450809.1"/>
    </source>
</evidence>
<accession>A0AAI9XJZ1</accession>